<comment type="subcellular location">
    <subcellularLocation>
        <location evidence="1">Membrane</location>
        <topology evidence="1">Multi-pass membrane protein</topology>
    </subcellularLocation>
</comment>
<gene>
    <name evidence="10" type="ORF">LSH36_47g00000</name>
</gene>
<feature type="transmembrane region" description="Helical" evidence="8">
    <location>
        <begin position="514"/>
        <end position="532"/>
    </location>
</feature>
<accession>A0AAD9K658</accession>
<dbReference type="PANTHER" id="PTHR45951:SF3">
    <property type="entry name" value="PROTEIN DISPATCHED"/>
    <property type="match status" value="1"/>
</dbReference>
<feature type="region of interest" description="Disordered" evidence="7">
    <location>
        <begin position="951"/>
        <end position="986"/>
    </location>
</feature>
<keyword evidence="2 8" id="KW-0812">Transmembrane</keyword>
<feature type="transmembrane region" description="Helical" evidence="8">
    <location>
        <begin position="834"/>
        <end position="855"/>
    </location>
</feature>
<dbReference type="Proteomes" id="UP001208570">
    <property type="component" value="Unassembled WGS sequence"/>
</dbReference>
<feature type="region of interest" description="Disordered" evidence="7">
    <location>
        <begin position="1014"/>
        <end position="1091"/>
    </location>
</feature>
<feature type="transmembrane region" description="Helical" evidence="8">
    <location>
        <begin position="800"/>
        <end position="822"/>
    </location>
</feature>
<feature type="compositionally biased region" description="Basic and acidic residues" evidence="7">
    <location>
        <begin position="1109"/>
        <end position="1124"/>
    </location>
</feature>
<dbReference type="Pfam" id="PF12349">
    <property type="entry name" value="Sterol-sensing"/>
    <property type="match status" value="1"/>
</dbReference>
<evidence type="ECO:0000256" key="5">
    <source>
        <dbReference type="ARBA" id="ARBA00023180"/>
    </source>
</evidence>
<reference evidence="10" key="1">
    <citation type="journal article" date="2023" name="Mol. Biol. Evol.">
        <title>Third-Generation Sequencing Reveals the Adaptive Role of the Epigenome in Three Deep-Sea Polychaetes.</title>
        <authorList>
            <person name="Perez M."/>
            <person name="Aroh O."/>
            <person name="Sun Y."/>
            <person name="Lan Y."/>
            <person name="Juniper S.K."/>
            <person name="Young C.R."/>
            <person name="Angers B."/>
            <person name="Qian P.Y."/>
        </authorList>
    </citation>
    <scope>NUCLEOTIDE SEQUENCE</scope>
    <source>
        <strain evidence="10">P08H-3</strain>
    </source>
</reference>
<evidence type="ECO:0000313" key="11">
    <source>
        <dbReference type="Proteomes" id="UP001208570"/>
    </source>
</evidence>
<feature type="transmembrane region" description="Helical" evidence="8">
    <location>
        <begin position="900"/>
        <end position="920"/>
    </location>
</feature>
<feature type="transmembrane region" description="Helical" evidence="8">
    <location>
        <begin position="12"/>
        <end position="34"/>
    </location>
</feature>
<feature type="transmembrane region" description="Helical" evidence="8">
    <location>
        <begin position="416"/>
        <end position="437"/>
    </location>
</feature>
<dbReference type="GO" id="GO:0016020">
    <property type="term" value="C:membrane"/>
    <property type="evidence" value="ECO:0007669"/>
    <property type="project" value="UniProtKB-SubCell"/>
</dbReference>
<protein>
    <recommendedName>
        <fullName evidence="9">SSD domain-containing protein</fullName>
    </recommendedName>
</protein>
<dbReference type="Gene3D" id="1.20.1640.10">
    <property type="entry name" value="Multidrug efflux transporter AcrB transmembrane domain"/>
    <property type="match status" value="2"/>
</dbReference>
<feature type="transmembrane region" description="Helical" evidence="8">
    <location>
        <begin position="339"/>
        <end position="358"/>
    </location>
</feature>
<evidence type="ECO:0000256" key="4">
    <source>
        <dbReference type="ARBA" id="ARBA00023136"/>
    </source>
</evidence>
<evidence type="ECO:0000256" key="6">
    <source>
        <dbReference type="ARBA" id="ARBA00038046"/>
    </source>
</evidence>
<evidence type="ECO:0000256" key="8">
    <source>
        <dbReference type="SAM" id="Phobius"/>
    </source>
</evidence>
<evidence type="ECO:0000313" key="10">
    <source>
        <dbReference type="EMBL" id="KAK2165634.1"/>
    </source>
</evidence>
<evidence type="ECO:0000256" key="3">
    <source>
        <dbReference type="ARBA" id="ARBA00022989"/>
    </source>
</evidence>
<dbReference type="SUPFAM" id="SSF82866">
    <property type="entry name" value="Multidrug efflux transporter AcrB transmembrane domain"/>
    <property type="match status" value="2"/>
</dbReference>
<feature type="domain" description="SSD" evidence="9">
    <location>
        <begin position="334"/>
        <end position="468"/>
    </location>
</feature>
<organism evidence="10 11">
    <name type="scientific">Paralvinella palmiformis</name>
    <dbReference type="NCBI Taxonomy" id="53620"/>
    <lineage>
        <taxon>Eukaryota</taxon>
        <taxon>Metazoa</taxon>
        <taxon>Spiralia</taxon>
        <taxon>Lophotrochozoa</taxon>
        <taxon>Annelida</taxon>
        <taxon>Polychaeta</taxon>
        <taxon>Sedentaria</taxon>
        <taxon>Canalipalpata</taxon>
        <taxon>Terebellida</taxon>
        <taxon>Terebelliformia</taxon>
        <taxon>Alvinellidae</taxon>
        <taxon>Paralvinella</taxon>
    </lineage>
</organism>
<feature type="transmembrane region" description="Helical" evidence="8">
    <location>
        <begin position="364"/>
        <end position="388"/>
    </location>
</feature>
<evidence type="ECO:0000256" key="7">
    <source>
        <dbReference type="SAM" id="MobiDB-lite"/>
    </source>
</evidence>
<evidence type="ECO:0000256" key="1">
    <source>
        <dbReference type="ARBA" id="ARBA00004141"/>
    </source>
</evidence>
<feature type="transmembrane region" description="Helical" evidence="8">
    <location>
        <begin position="867"/>
        <end position="894"/>
    </location>
</feature>
<feature type="transmembrane region" description="Helical" evidence="8">
    <location>
        <begin position="771"/>
        <end position="793"/>
    </location>
</feature>
<dbReference type="GO" id="GO:0022857">
    <property type="term" value="F:transmembrane transporter activity"/>
    <property type="evidence" value="ECO:0007669"/>
    <property type="project" value="TreeGrafter"/>
</dbReference>
<dbReference type="InterPro" id="IPR000731">
    <property type="entry name" value="SSD"/>
</dbReference>
<dbReference type="PROSITE" id="PS50156">
    <property type="entry name" value="SSD"/>
    <property type="match status" value="1"/>
</dbReference>
<sequence length="1140" mass="128257">MGCYSRLMVRHPFVLIVVDVVLAFVLGPLTVWIFGLPDFSDPTKGFEARGSKITTWEMAAKNIYQETTLKPPELLRFPTNYTITEIPTATEVTATRKRKRRYITSTLTTLEKCVLKESEKLDIADSAIVVTSKTGANLFTTSHLLSICRLQDAVSSYPWRAKSCYPLSLPLYVAALAKKDSCNDINDEDVRKAIEHLQYCSQYYFNGMMKSNCLDPNDCAGLPIKCRQLNAAYAIMHLLTNTEFLADGNQTLTKLDFSLIILSRYWYEHKTNALMEYFTKTFDEKVVEDDDVIVSGLHMNIEQQVFGVYVKRDISLYALAMVMVVVVLLLYLQSIVLMIAVVANVVITLCLSFFIYYYVIQLHFFPFINLIAALLLIAISADDVFIIYDLWRKELRVNPDSSYETIMSETLRKGGLSIFVTSLTTAASLLANAASPITTIRCFGVFAGICILTNFILMITWIPALIILIEKAFTYCIPEDSYGGIRRCSERLAKASDHFWGVIMTKIITVGSPIWVIVLIVVGGLGLIAVFVKPGLKLPEDNYVKVFNSKNPFEVYRREYKNRIRFEHQLWSSQTIRMQFLWGVKGVDNGDKFDPDKKGSLVFVPFDVYTPEGRIWQNQFCRRLQAQSFVRDEQRSYECYFEALERIITGSCNKTIEIPFCCDQKTMPNRTMTELCMKHFAEVTQGRLEKLAGGNIFGELVFNQDNDIKIFRYIFYTNTLWTPNHGEIGTFVDEVERFAKEQLVDAPGNLKDGWFASYAGFQLVFFDLQNAISYGTMMGIGLSLACSLVVLLATSLNVIITVYAIFTISLIIGSTVGTLLFLGWELNVTESLTITMSLGLAVDFTIHYGVSYMLIKSDSRAVRIKETVSTVSSAISMAALTTFVSGACVLGSQVLAYRQFGLFLVFVMFYSWTFSTFFFLPLCYGIGPLNDTGSLTCLFACCFRGKRTKRPDRVVPADEGNKPSESNGRVASLMGHEPSTAGRVPNDVFLKRPDFRKLTPLSALGSLESKFRSSSESIVRSSSPGRSRSNASQLTASDRGSQLTNTTRYRRGSGEYHNSPRSSPANSMVSSRFGYNHNASNGSAPNSYPPGGSADVYDVHVYRMHRKMPKGDHRANRKETRPIEGDDASMPSRRSYYIYR</sequence>
<dbReference type="EMBL" id="JAODUP010000047">
    <property type="protein sequence ID" value="KAK2165634.1"/>
    <property type="molecule type" value="Genomic_DNA"/>
</dbReference>
<evidence type="ECO:0000256" key="2">
    <source>
        <dbReference type="ARBA" id="ARBA00022692"/>
    </source>
</evidence>
<feature type="compositionally biased region" description="Low complexity" evidence="7">
    <location>
        <begin position="1014"/>
        <end position="1032"/>
    </location>
</feature>
<feature type="transmembrane region" description="Helical" evidence="8">
    <location>
        <begin position="443"/>
        <end position="469"/>
    </location>
</feature>
<keyword evidence="5" id="KW-0325">Glycoprotein</keyword>
<evidence type="ECO:0000259" key="9">
    <source>
        <dbReference type="PROSITE" id="PS50156"/>
    </source>
</evidence>
<dbReference type="InterPro" id="IPR053958">
    <property type="entry name" value="HMGCR/SNAP/NPC1-like_SSD"/>
</dbReference>
<name>A0AAD9K658_9ANNE</name>
<dbReference type="GO" id="GO:0007224">
    <property type="term" value="P:smoothened signaling pathway"/>
    <property type="evidence" value="ECO:0007669"/>
    <property type="project" value="TreeGrafter"/>
</dbReference>
<proteinExistence type="inferred from homology"/>
<dbReference type="InterPro" id="IPR052081">
    <property type="entry name" value="Dispatched_Hh_regulator"/>
</dbReference>
<comment type="similarity">
    <text evidence="6">Belongs to the dispatched family.</text>
</comment>
<dbReference type="AlphaFoldDB" id="A0AAD9K658"/>
<dbReference type="PANTHER" id="PTHR45951">
    <property type="entry name" value="PROTEIN DISPATCHED-RELATED"/>
    <property type="match status" value="1"/>
</dbReference>
<feature type="transmembrane region" description="Helical" evidence="8">
    <location>
        <begin position="314"/>
        <end position="332"/>
    </location>
</feature>
<keyword evidence="4 8" id="KW-0472">Membrane</keyword>
<feature type="region of interest" description="Disordered" evidence="7">
    <location>
        <begin position="1106"/>
        <end position="1140"/>
    </location>
</feature>
<feature type="compositionally biased region" description="Polar residues" evidence="7">
    <location>
        <begin position="1033"/>
        <end position="1047"/>
    </location>
</feature>
<feature type="compositionally biased region" description="Basic and acidic residues" evidence="7">
    <location>
        <begin position="951"/>
        <end position="962"/>
    </location>
</feature>
<feature type="compositionally biased region" description="Polar residues" evidence="7">
    <location>
        <begin position="1077"/>
        <end position="1086"/>
    </location>
</feature>
<keyword evidence="11" id="KW-1185">Reference proteome</keyword>
<keyword evidence="3 8" id="KW-1133">Transmembrane helix</keyword>
<comment type="caution">
    <text evidence="10">The sequence shown here is derived from an EMBL/GenBank/DDBJ whole genome shotgun (WGS) entry which is preliminary data.</text>
</comment>
<feature type="compositionally biased region" description="Polar residues" evidence="7">
    <location>
        <begin position="1059"/>
        <end position="1070"/>
    </location>
</feature>